<dbReference type="EMBL" id="MU266809">
    <property type="protein sequence ID" value="KAH7918305.1"/>
    <property type="molecule type" value="Genomic_DNA"/>
</dbReference>
<keyword evidence="2" id="KW-1185">Reference proteome</keyword>
<organism evidence="1 2">
    <name type="scientific">Leucogyrophana mollusca</name>
    <dbReference type="NCBI Taxonomy" id="85980"/>
    <lineage>
        <taxon>Eukaryota</taxon>
        <taxon>Fungi</taxon>
        <taxon>Dikarya</taxon>
        <taxon>Basidiomycota</taxon>
        <taxon>Agaricomycotina</taxon>
        <taxon>Agaricomycetes</taxon>
        <taxon>Agaricomycetidae</taxon>
        <taxon>Boletales</taxon>
        <taxon>Boletales incertae sedis</taxon>
        <taxon>Leucogyrophana</taxon>
    </lineage>
</organism>
<accession>A0ACB8AYH8</accession>
<dbReference type="Proteomes" id="UP000790709">
    <property type="component" value="Unassembled WGS sequence"/>
</dbReference>
<gene>
    <name evidence="1" type="ORF">BV22DRAFT_1200027</name>
</gene>
<evidence type="ECO:0000313" key="2">
    <source>
        <dbReference type="Proteomes" id="UP000790709"/>
    </source>
</evidence>
<proteinExistence type="predicted"/>
<comment type="caution">
    <text evidence="1">The sequence shown here is derived from an EMBL/GenBank/DDBJ whole genome shotgun (WGS) entry which is preliminary data.</text>
</comment>
<name>A0ACB8AYH8_9AGAM</name>
<protein>
    <submittedName>
        <fullName evidence="1">Uncharacterized protein</fullName>
    </submittedName>
</protein>
<evidence type="ECO:0000313" key="1">
    <source>
        <dbReference type="EMBL" id="KAH7918305.1"/>
    </source>
</evidence>
<sequence length="198" mass="22010">MHGRRRNNFTTTSTIAQCHHHYVETPAAVLSKFAVCALTAASLAGAALGKCYPPTIASHNDWAVSVFTATDWWVLVLLLCLQSATEADYWIILYNYPYVHSDDGSTIQHFTGNVSDYSIGRCHKLGKKNAAHLESFTFRALVPFSSLTWFSDPHCYMETAMRFKNQKGDRLQASLVLPGLYNAASQDGVFKPVAFIVQ</sequence>
<reference evidence="1" key="1">
    <citation type="journal article" date="2021" name="New Phytol.">
        <title>Evolutionary innovations through gain and loss of genes in the ectomycorrhizal Boletales.</title>
        <authorList>
            <person name="Wu G."/>
            <person name="Miyauchi S."/>
            <person name="Morin E."/>
            <person name="Kuo A."/>
            <person name="Drula E."/>
            <person name="Varga T."/>
            <person name="Kohler A."/>
            <person name="Feng B."/>
            <person name="Cao Y."/>
            <person name="Lipzen A."/>
            <person name="Daum C."/>
            <person name="Hundley H."/>
            <person name="Pangilinan J."/>
            <person name="Johnson J."/>
            <person name="Barry K."/>
            <person name="LaButti K."/>
            <person name="Ng V."/>
            <person name="Ahrendt S."/>
            <person name="Min B."/>
            <person name="Choi I.G."/>
            <person name="Park H."/>
            <person name="Plett J.M."/>
            <person name="Magnuson J."/>
            <person name="Spatafora J.W."/>
            <person name="Nagy L.G."/>
            <person name="Henrissat B."/>
            <person name="Grigoriev I.V."/>
            <person name="Yang Z.L."/>
            <person name="Xu J."/>
            <person name="Martin F.M."/>
        </authorList>
    </citation>
    <scope>NUCLEOTIDE SEQUENCE</scope>
    <source>
        <strain evidence="1">KUC20120723A-06</strain>
    </source>
</reference>